<proteinExistence type="inferred from homology"/>
<keyword evidence="1" id="KW-0547">Nucleotide-binding</keyword>
<protein>
    <submittedName>
        <fullName evidence="8">GTP-binding protein</fullName>
    </submittedName>
</protein>
<dbReference type="RefSeq" id="WP_260217955.1">
    <property type="nucleotide sequence ID" value="NZ_JAJAGO010000005.1"/>
</dbReference>
<keyword evidence="2" id="KW-0378">Hydrolase</keyword>
<feature type="region of interest" description="Disordered" evidence="6">
    <location>
        <begin position="364"/>
        <end position="399"/>
    </location>
</feature>
<dbReference type="Gene3D" id="3.40.50.300">
    <property type="entry name" value="P-loop containing nucleotide triphosphate hydrolases"/>
    <property type="match status" value="1"/>
</dbReference>
<reference evidence="8 9" key="1">
    <citation type="submission" date="2021-10" db="EMBL/GenBank/DDBJ databases">
        <title>Streptomyces gossypii sp. nov., isolated from soil collected from cotton field.</title>
        <authorList>
            <person name="Ge X."/>
            <person name="Chen X."/>
            <person name="Liu W."/>
        </authorList>
    </citation>
    <scope>NUCLEOTIDE SEQUENCE [LARGE SCALE GENOMIC DNA]</scope>
    <source>
        <strain evidence="8 9">N2-109</strain>
    </source>
</reference>
<keyword evidence="3" id="KW-0143">Chaperone</keyword>
<dbReference type="InterPro" id="IPR051316">
    <property type="entry name" value="Zinc-reg_GTPase_activator"/>
</dbReference>
<evidence type="ECO:0000256" key="5">
    <source>
        <dbReference type="ARBA" id="ARBA00049117"/>
    </source>
</evidence>
<dbReference type="InterPro" id="IPR003495">
    <property type="entry name" value="CobW/HypB/UreG_nucleotide-bd"/>
</dbReference>
<feature type="domain" description="CobW C-terminal" evidence="7">
    <location>
        <begin position="242"/>
        <end position="333"/>
    </location>
</feature>
<evidence type="ECO:0000256" key="4">
    <source>
        <dbReference type="ARBA" id="ARBA00034320"/>
    </source>
</evidence>
<comment type="caution">
    <text evidence="8">The sequence shown here is derived from an EMBL/GenBank/DDBJ whole genome shotgun (WGS) entry which is preliminary data.</text>
</comment>
<evidence type="ECO:0000256" key="3">
    <source>
        <dbReference type="ARBA" id="ARBA00023186"/>
    </source>
</evidence>
<dbReference type="Gene3D" id="3.30.1220.10">
    <property type="entry name" value="CobW-like, C-terminal domain"/>
    <property type="match status" value="1"/>
</dbReference>
<dbReference type="InterPro" id="IPR027417">
    <property type="entry name" value="P-loop_NTPase"/>
</dbReference>
<dbReference type="Pfam" id="PF07683">
    <property type="entry name" value="CobW_C"/>
    <property type="match status" value="1"/>
</dbReference>
<dbReference type="PANTHER" id="PTHR13748">
    <property type="entry name" value="COBW-RELATED"/>
    <property type="match status" value="1"/>
</dbReference>
<keyword evidence="9" id="KW-1185">Reference proteome</keyword>
<dbReference type="CDD" id="cd03112">
    <property type="entry name" value="CobW-like"/>
    <property type="match status" value="1"/>
</dbReference>
<dbReference type="SUPFAM" id="SSF52540">
    <property type="entry name" value="P-loop containing nucleoside triphosphate hydrolases"/>
    <property type="match status" value="1"/>
</dbReference>
<accession>A0ABT2JS16</accession>
<comment type="similarity">
    <text evidence="4">Belongs to the SIMIBI class G3E GTPase family. ZNG1 subfamily.</text>
</comment>
<evidence type="ECO:0000256" key="2">
    <source>
        <dbReference type="ARBA" id="ARBA00022801"/>
    </source>
</evidence>
<dbReference type="EMBL" id="JAJAGO010000005">
    <property type="protein sequence ID" value="MCT2590626.1"/>
    <property type="molecule type" value="Genomic_DNA"/>
</dbReference>
<feature type="region of interest" description="Disordered" evidence="6">
    <location>
        <begin position="211"/>
        <end position="232"/>
    </location>
</feature>
<dbReference type="InterPro" id="IPR036627">
    <property type="entry name" value="CobW-likC_sf"/>
</dbReference>
<evidence type="ECO:0000256" key="1">
    <source>
        <dbReference type="ARBA" id="ARBA00022741"/>
    </source>
</evidence>
<name>A0ABT2JS16_9ACTN</name>
<sequence length="399" mass="42341">MTTPPIPVVVLAGFLGSGKTTLLNQLLRRSRGTRIGAVVNDFGSIEIDAMTLAGQADAMVSLGDGCLCCAVDTSGLDEVLEVLARPSAQMDVIVVEASGLAEPETLIRMILASENPHIVYGGLVEVIDAAEFTATRARHPRLDTHIRIADLMVLNKADRVAEPDLEAIVDTLSQLAPGTPVVTATHGRVDPGLLFDRPQRERPAVEQLSFDQLAHDDEDDGGGGGRGRDVSGAHADHLHAAYDSLAFTVERPLDPRRLMGFLDARPAGLYRIKGFVDFGPADPDRKYAVHAVGGFLRFQPLRWGREEPRGTQLVLIGTGFEPEALRGELTACVTSTDGTEDTDGACPPAAGTDPHGMWGVLRYVEEHQPEPGPDPEGVEPPDAATATGVAAGAPPLSVR</sequence>
<feature type="compositionally biased region" description="Low complexity" evidence="6">
    <location>
        <begin position="380"/>
        <end position="399"/>
    </location>
</feature>
<gene>
    <name evidence="8" type="ORF">LHJ74_12025</name>
</gene>
<evidence type="ECO:0000259" key="7">
    <source>
        <dbReference type="SMART" id="SM00833"/>
    </source>
</evidence>
<evidence type="ECO:0000256" key="6">
    <source>
        <dbReference type="SAM" id="MobiDB-lite"/>
    </source>
</evidence>
<evidence type="ECO:0000313" key="9">
    <source>
        <dbReference type="Proteomes" id="UP001156389"/>
    </source>
</evidence>
<dbReference type="PANTHER" id="PTHR13748:SF62">
    <property type="entry name" value="COBW DOMAIN-CONTAINING PROTEIN"/>
    <property type="match status" value="1"/>
</dbReference>
<organism evidence="8 9">
    <name type="scientific">Streptomyces gossypii</name>
    <dbReference type="NCBI Taxonomy" id="2883101"/>
    <lineage>
        <taxon>Bacteria</taxon>
        <taxon>Bacillati</taxon>
        <taxon>Actinomycetota</taxon>
        <taxon>Actinomycetes</taxon>
        <taxon>Kitasatosporales</taxon>
        <taxon>Streptomycetaceae</taxon>
        <taxon>Streptomyces</taxon>
    </lineage>
</organism>
<dbReference type="Pfam" id="PF02492">
    <property type="entry name" value="cobW"/>
    <property type="match status" value="1"/>
</dbReference>
<comment type="catalytic activity">
    <reaction evidence="5">
        <text>GTP + H2O = GDP + phosphate + H(+)</text>
        <dbReference type="Rhea" id="RHEA:19669"/>
        <dbReference type="ChEBI" id="CHEBI:15377"/>
        <dbReference type="ChEBI" id="CHEBI:15378"/>
        <dbReference type="ChEBI" id="CHEBI:37565"/>
        <dbReference type="ChEBI" id="CHEBI:43474"/>
        <dbReference type="ChEBI" id="CHEBI:58189"/>
    </reaction>
    <physiologicalReaction direction="left-to-right" evidence="5">
        <dbReference type="Rhea" id="RHEA:19670"/>
    </physiologicalReaction>
</comment>
<dbReference type="InterPro" id="IPR011629">
    <property type="entry name" value="CobW-like_C"/>
</dbReference>
<dbReference type="Proteomes" id="UP001156389">
    <property type="component" value="Unassembled WGS sequence"/>
</dbReference>
<dbReference type="SMART" id="SM00833">
    <property type="entry name" value="CobW_C"/>
    <property type="match status" value="1"/>
</dbReference>
<dbReference type="SUPFAM" id="SSF90002">
    <property type="entry name" value="Hypothetical protein YjiA, C-terminal domain"/>
    <property type="match status" value="1"/>
</dbReference>
<evidence type="ECO:0000313" key="8">
    <source>
        <dbReference type="EMBL" id="MCT2590626.1"/>
    </source>
</evidence>